<dbReference type="PANTHER" id="PTHR11777">
    <property type="entry name" value="ALANYL-TRNA SYNTHETASE"/>
    <property type="match status" value="1"/>
</dbReference>
<comment type="subcellular location">
    <subcellularLocation>
        <location evidence="1 12">Cytoplasm</location>
    </subcellularLocation>
</comment>
<dbReference type="GO" id="GO:0005829">
    <property type="term" value="C:cytosol"/>
    <property type="evidence" value="ECO:0007669"/>
    <property type="project" value="TreeGrafter"/>
</dbReference>
<dbReference type="InterPro" id="IPR012947">
    <property type="entry name" value="tRNA_SAD"/>
</dbReference>
<dbReference type="InterPro" id="IPR018164">
    <property type="entry name" value="Ala-tRNA-synth_IIc_N"/>
</dbReference>
<keyword evidence="7 12" id="KW-0862">Zinc</keyword>
<keyword evidence="6 12" id="KW-0547">Nucleotide-binding</keyword>
<dbReference type="GO" id="GO:0005524">
    <property type="term" value="F:ATP binding"/>
    <property type="evidence" value="ECO:0007669"/>
    <property type="project" value="UniProtKB-UniRule"/>
</dbReference>
<dbReference type="EC" id="6.1.1.7" evidence="12"/>
<keyword evidence="3 12" id="KW-0820">tRNA-binding</keyword>
<keyword evidence="11 12" id="KW-0030">Aminoacyl-tRNA synthetase</keyword>
<dbReference type="RefSeq" id="WP_190615728.1">
    <property type="nucleotide sequence ID" value="NZ_AP018712.1"/>
</dbReference>
<comment type="cofactor">
    <cofactor evidence="12">
        <name>Zn(2+)</name>
        <dbReference type="ChEBI" id="CHEBI:29105"/>
    </cofactor>
    <text evidence="12">Binds 1 zinc ion per subunit.</text>
</comment>
<feature type="coiled-coil region" evidence="13">
    <location>
        <begin position="721"/>
        <end position="755"/>
    </location>
</feature>
<dbReference type="PRINTS" id="PR00980">
    <property type="entry name" value="TRNASYNTHALA"/>
</dbReference>
<feature type="binding site" evidence="12">
    <location>
        <position position="564"/>
    </location>
    <ligand>
        <name>Zn(2+)</name>
        <dbReference type="ChEBI" id="CHEBI:29105"/>
    </ligand>
</feature>
<evidence type="ECO:0000256" key="7">
    <source>
        <dbReference type="ARBA" id="ARBA00022833"/>
    </source>
</evidence>
<evidence type="ECO:0000256" key="11">
    <source>
        <dbReference type="ARBA" id="ARBA00023146"/>
    </source>
</evidence>
<keyword evidence="8 12" id="KW-0067">ATP-binding</keyword>
<dbReference type="FunFam" id="3.30.930.10:FF:000004">
    <property type="entry name" value="Alanine--tRNA ligase"/>
    <property type="match status" value="1"/>
</dbReference>
<dbReference type="HAMAP" id="MF_00036_B">
    <property type="entry name" value="Ala_tRNA_synth_B"/>
    <property type="match status" value="1"/>
</dbReference>
<comment type="domain">
    <text evidence="12">Consists of three domains; the N-terminal catalytic domain, the editing domain and the C-terminal C-Ala domain. The editing domain removes incorrectly charged amino acids, while the C-Ala domain, along with tRNA(Ala), serves as a bridge to cooperatively bring together the editing and aminoacylation centers thus stimulating deacylation of misacylated tRNAs.</text>
</comment>
<dbReference type="Gene3D" id="3.10.310.40">
    <property type="match status" value="1"/>
</dbReference>
<organism evidence="15 16">
    <name type="scientific">Tepiditoga spiralis</name>
    <dbReference type="NCBI Taxonomy" id="2108365"/>
    <lineage>
        <taxon>Bacteria</taxon>
        <taxon>Thermotogati</taxon>
        <taxon>Thermotogota</taxon>
        <taxon>Thermotogae</taxon>
        <taxon>Petrotogales</taxon>
        <taxon>Petrotogaceae</taxon>
        <taxon>Tepiditoga</taxon>
    </lineage>
</organism>
<dbReference type="PROSITE" id="PS50860">
    <property type="entry name" value="AA_TRNA_LIGASE_II_ALA"/>
    <property type="match status" value="1"/>
</dbReference>
<dbReference type="Gene3D" id="2.40.30.130">
    <property type="match status" value="1"/>
</dbReference>
<feature type="binding site" evidence="12">
    <location>
        <position position="666"/>
    </location>
    <ligand>
        <name>Zn(2+)</name>
        <dbReference type="ChEBI" id="CHEBI:29105"/>
    </ligand>
</feature>
<dbReference type="GO" id="GO:0000049">
    <property type="term" value="F:tRNA binding"/>
    <property type="evidence" value="ECO:0007669"/>
    <property type="project" value="UniProtKB-KW"/>
</dbReference>
<dbReference type="GO" id="GO:0006419">
    <property type="term" value="P:alanyl-tRNA aminoacylation"/>
    <property type="evidence" value="ECO:0007669"/>
    <property type="project" value="UniProtKB-UniRule"/>
</dbReference>
<keyword evidence="9 12" id="KW-0694">RNA-binding</keyword>
<dbReference type="InParanoid" id="A0A7G1G986"/>
<sequence length="867" mass="98084">MKYMTSDEIREKFLQFFEQKNHKKLPSSPLVPSDPQLMFTVAGMVPFKPIFWGKVEPTHTMITTCQKCIRTNDIENVGKTARHQTFFEMLGNFSFGEYFKKEAIPMAWEFLTKVLEMPEEKLWPSVYIEDNEAYEIWKKIVPEERIMKFDKSENWWGPVGPTGPCGPSSEIYFDTGFTDDCPDVENCTPACDCGRFVEIWNIVFTEYYAKEDGSFEPLARKNIDTGAGLERIVAAIQGVKTNFDTDLFKEIIEKIENTLNVKYGKNSKTDTSIKVIADHARAVSFIIAEGILPSNEGRGYVLRRILRRSIRHANLLGTKTAFFSKIIDSVIEKYEKIYPELIEKQDFIKKIVNAEEERFLQTLEKGLERLNNIIKKGKISGADAFELYDTYGFPFDITEEIAEEKNIPVDKDEYLKLMKEQKERARKATGNKEYAKSNKAYKKVGDDLKTTEFTGYNSLNETEKVLYIIKGEEIINEANENEEVELIFSKTPFYAEKGGQIADIGTIKNTQFEAQVKDVQIVYNEVISHKVIIKKGKIKVGDKVELTVDINNRNAIKRNHSATHLLHSALRNIVGNHIKQAGSYVSNERLRFDITHYESLTKEQIQAVETLVNEEILKATPVITEVKSLNDAKNENVIALFEEKYGNEVRIVKMGEFSKELCGGTHVSNTGEIGLFKILTETSVSAGIRRIEAITGLEALKFTQKQEKIINNLNSILNTSTEKVEEKVQSLLKTIKEKESTIKELEAKTATANLLSFIDKGIEIDGFKIVVGVLENVSKDIHRNATDTLLSKIKDGVVILFNKSDKLSFTVKVSKNALNKFHAGQIAKKIATHLGGGGGGRPDFAQAGGKDPSKIPEIIKNIQNFIK</sequence>
<keyword evidence="4 12" id="KW-0436">Ligase</keyword>
<evidence type="ECO:0000259" key="14">
    <source>
        <dbReference type="PROSITE" id="PS50860"/>
    </source>
</evidence>
<dbReference type="SUPFAM" id="SSF55186">
    <property type="entry name" value="ThrRS/AlaRS common domain"/>
    <property type="match status" value="1"/>
</dbReference>
<keyword evidence="13" id="KW-0175">Coiled coil</keyword>
<dbReference type="Proteomes" id="UP000516361">
    <property type="component" value="Chromosome"/>
</dbReference>
<dbReference type="NCBIfam" id="TIGR00344">
    <property type="entry name" value="alaS"/>
    <property type="match status" value="1"/>
</dbReference>
<evidence type="ECO:0000256" key="8">
    <source>
        <dbReference type="ARBA" id="ARBA00022840"/>
    </source>
</evidence>
<dbReference type="Pfam" id="PF07973">
    <property type="entry name" value="tRNA_SAD"/>
    <property type="match status" value="1"/>
</dbReference>
<dbReference type="FunFam" id="3.30.980.10:FF:000004">
    <property type="entry name" value="Alanine--tRNA ligase, cytoplasmic"/>
    <property type="match status" value="1"/>
</dbReference>
<dbReference type="InterPro" id="IPR018163">
    <property type="entry name" value="Thr/Ala-tRNA-synth_IIc_edit"/>
</dbReference>
<evidence type="ECO:0000256" key="1">
    <source>
        <dbReference type="ARBA" id="ARBA00004496"/>
    </source>
</evidence>
<keyword evidence="16" id="KW-1185">Reference proteome</keyword>
<evidence type="ECO:0000256" key="13">
    <source>
        <dbReference type="SAM" id="Coils"/>
    </source>
</evidence>
<dbReference type="CDD" id="cd00673">
    <property type="entry name" value="AlaRS_core"/>
    <property type="match status" value="1"/>
</dbReference>
<feature type="binding site" evidence="12">
    <location>
        <position position="662"/>
    </location>
    <ligand>
        <name>Zn(2+)</name>
        <dbReference type="ChEBI" id="CHEBI:29105"/>
    </ligand>
</feature>
<evidence type="ECO:0000256" key="4">
    <source>
        <dbReference type="ARBA" id="ARBA00022598"/>
    </source>
</evidence>
<dbReference type="GO" id="GO:0004813">
    <property type="term" value="F:alanine-tRNA ligase activity"/>
    <property type="evidence" value="ECO:0007669"/>
    <property type="project" value="UniProtKB-UniRule"/>
</dbReference>
<dbReference type="KEGG" id="ocy:OSSY52_07930"/>
<evidence type="ECO:0000313" key="16">
    <source>
        <dbReference type="Proteomes" id="UP000516361"/>
    </source>
</evidence>
<dbReference type="InterPro" id="IPR045864">
    <property type="entry name" value="aa-tRNA-synth_II/BPL/LPL"/>
</dbReference>
<comment type="catalytic activity">
    <reaction evidence="12">
        <text>tRNA(Ala) + L-alanine + ATP = L-alanyl-tRNA(Ala) + AMP + diphosphate</text>
        <dbReference type="Rhea" id="RHEA:12540"/>
        <dbReference type="Rhea" id="RHEA-COMP:9657"/>
        <dbReference type="Rhea" id="RHEA-COMP:9923"/>
        <dbReference type="ChEBI" id="CHEBI:30616"/>
        <dbReference type="ChEBI" id="CHEBI:33019"/>
        <dbReference type="ChEBI" id="CHEBI:57972"/>
        <dbReference type="ChEBI" id="CHEBI:78442"/>
        <dbReference type="ChEBI" id="CHEBI:78497"/>
        <dbReference type="ChEBI" id="CHEBI:456215"/>
        <dbReference type="EC" id="6.1.1.7"/>
    </reaction>
</comment>
<evidence type="ECO:0000256" key="5">
    <source>
        <dbReference type="ARBA" id="ARBA00022723"/>
    </source>
</evidence>
<evidence type="ECO:0000256" key="2">
    <source>
        <dbReference type="ARBA" id="ARBA00008226"/>
    </source>
</evidence>
<dbReference type="EMBL" id="AP018712">
    <property type="protein sequence ID" value="BBE30652.1"/>
    <property type="molecule type" value="Genomic_DNA"/>
</dbReference>
<protein>
    <recommendedName>
        <fullName evidence="12">Alanine--tRNA ligase</fullName>
        <ecNumber evidence="12">6.1.1.7</ecNumber>
    </recommendedName>
    <alternativeName>
        <fullName evidence="12">Alanyl-tRNA synthetase</fullName>
        <shortName evidence="12">AlaRS</shortName>
    </alternativeName>
</protein>
<keyword evidence="10 12" id="KW-0648">Protein biosynthesis</keyword>
<dbReference type="SUPFAM" id="SSF101353">
    <property type="entry name" value="Putative anticodon-binding domain of alanyl-tRNA synthetase (AlaRS)"/>
    <property type="match status" value="1"/>
</dbReference>
<dbReference type="GO" id="GO:0002161">
    <property type="term" value="F:aminoacyl-tRNA deacylase activity"/>
    <property type="evidence" value="ECO:0007669"/>
    <property type="project" value="TreeGrafter"/>
</dbReference>
<dbReference type="InterPro" id="IPR023033">
    <property type="entry name" value="Ala_tRNA_ligase_euk/bac"/>
</dbReference>
<dbReference type="FunFam" id="3.10.310.40:FF:000001">
    <property type="entry name" value="Alanine--tRNA ligase"/>
    <property type="match status" value="1"/>
</dbReference>
<feature type="binding site" evidence="12">
    <location>
        <position position="560"/>
    </location>
    <ligand>
        <name>Zn(2+)</name>
        <dbReference type="ChEBI" id="CHEBI:29105"/>
    </ligand>
</feature>
<dbReference type="Gene3D" id="3.30.54.20">
    <property type="match status" value="1"/>
</dbReference>
<dbReference type="SMART" id="SM00863">
    <property type="entry name" value="tRNA_SAD"/>
    <property type="match status" value="1"/>
</dbReference>
<dbReference type="AlphaFoldDB" id="A0A7G1G986"/>
<feature type="domain" description="Alanyl-transfer RNA synthetases family profile" evidence="14">
    <location>
        <begin position="4"/>
        <end position="705"/>
    </location>
</feature>
<keyword evidence="5 12" id="KW-0479">Metal-binding</keyword>
<proteinExistence type="inferred from homology"/>
<dbReference type="FunFam" id="2.40.30.130:FF:000001">
    <property type="entry name" value="Alanine--tRNA ligase"/>
    <property type="match status" value="1"/>
</dbReference>
<dbReference type="InterPro" id="IPR003156">
    <property type="entry name" value="DHHA1_dom"/>
</dbReference>
<reference evidence="15 16" key="1">
    <citation type="submission" date="2018-06" db="EMBL/GenBank/DDBJ databases">
        <title>Genome sequencing of Oceanotoga sp. sy52.</title>
        <authorList>
            <person name="Mori K."/>
        </authorList>
    </citation>
    <scope>NUCLEOTIDE SEQUENCE [LARGE SCALE GENOMIC DNA]</scope>
    <source>
        <strain evidence="16">sy52</strain>
    </source>
</reference>
<dbReference type="GO" id="GO:0008270">
    <property type="term" value="F:zinc ion binding"/>
    <property type="evidence" value="ECO:0007669"/>
    <property type="project" value="UniProtKB-UniRule"/>
</dbReference>
<evidence type="ECO:0000256" key="9">
    <source>
        <dbReference type="ARBA" id="ARBA00022884"/>
    </source>
</evidence>
<dbReference type="SUPFAM" id="SSF50447">
    <property type="entry name" value="Translation proteins"/>
    <property type="match status" value="1"/>
</dbReference>
<evidence type="ECO:0000313" key="15">
    <source>
        <dbReference type="EMBL" id="BBE30652.1"/>
    </source>
</evidence>
<dbReference type="FunCoup" id="A0A7G1G986">
    <property type="interactions" value="426"/>
</dbReference>
<dbReference type="InterPro" id="IPR002318">
    <property type="entry name" value="Ala-tRNA-lgiase_IIc"/>
</dbReference>
<dbReference type="Gene3D" id="3.30.980.10">
    <property type="entry name" value="Threonyl-trna Synthetase, Chain A, domain 2"/>
    <property type="match status" value="1"/>
</dbReference>
<dbReference type="InterPro" id="IPR009000">
    <property type="entry name" value="Transl_B-barrel_sf"/>
</dbReference>
<dbReference type="InterPro" id="IPR018165">
    <property type="entry name" value="Ala-tRNA-synth_IIc_core"/>
</dbReference>
<dbReference type="Gene3D" id="3.30.930.10">
    <property type="entry name" value="Bira Bifunctional Protein, Domain 2"/>
    <property type="match status" value="1"/>
</dbReference>
<comment type="function">
    <text evidence="12">Catalyzes the attachment of alanine to tRNA(Ala) in a two-step reaction: alanine is first activated by ATP to form Ala-AMP and then transferred to the acceptor end of tRNA(Ala). Also edits incorrectly charged Ser-tRNA(Ala) and Gly-tRNA(Ala) via its editing domain.</text>
</comment>
<dbReference type="Pfam" id="PF02272">
    <property type="entry name" value="DHHA1"/>
    <property type="match status" value="1"/>
</dbReference>
<dbReference type="Gene3D" id="6.10.250.550">
    <property type="match status" value="1"/>
</dbReference>
<name>A0A7G1G986_9BACT</name>
<evidence type="ECO:0000256" key="12">
    <source>
        <dbReference type="HAMAP-Rule" id="MF_00036"/>
    </source>
</evidence>
<evidence type="ECO:0000256" key="3">
    <source>
        <dbReference type="ARBA" id="ARBA00022555"/>
    </source>
</evidence>
<dbReference type="Pfam" id="PF01411">
    <property type="entry name" value="tRNA-synt_2c"/>
    <property type="match status" value="1"/>
</dbReference>
<dbReference type="FunFam" id="3.30.54.20:FF:000001">
    <property type="entry name" value="Alanine--tRNA ligase"/>
    <property type="match status" value="1"/>
</dbReference>
<evidence type="ECO:0000256" key="6">
    <source>
        <dbReference type="ARBA" id="ARBA00022741"/>
    </source>
</evidence>
<gene>
    <name evidence="12 15" type="primary">alaS</name>
    <name evidence="15" type="ORF">OSSY52_07930</name>
</gene>
<evidence type="ECO:0000256" key="10">
    <source>
        <dbReference type="ARBA" id="ARBA00022917"/>
    </source>
</evidence>
<dbReference type="SUPFAM" id="SSF55681">
    <property type="entry name" value="Class II aaRS and biotin synthetases"/>
    <property type="match status" value="1"/>
</dbReference>
<dbReference type="InterPro" id="IPR018162">
    <property type="entry name" value="Ala-tRNA-ligase_IIc_anticod-bd"/>
</dbReference>
<keyword evidence="12" id="KW-0963">Cytoplasm</keyword>
<dbReference type="PANTHER" id="PTHR11777:SF9">
    <property type="entry name" value="ALANINE--TRNA LIGASE, CYTOPLASMIC"/>
    <property type="match status" value="1"/>
</dbReference>
<comment type="similarity">
    <text evidence="2 12">Belongs to the class-II aminoacyl-tRNA synthetase family.</text>
</comment>
<accession>A0A7G1G986</accession>
<dbReference type="InterPro" id="IPR050058">
    <property type="entry name" value="Ala-tRNA_ligase"/>
</dbReference>